<reference evidence="2 3" key="1">
    <citation type="journal article" date="2018" name="Evol. Lett.">
        <title>Horizontal gene cluster transfer increased hallucinogenic mushroom diversity.</title>
        <authorList>
            <person name="Reynolds H.T."/>
            <person name="Vijayakumar V."/>
            <person name="Gluck-Thaler E."/>
            <person name="Korotkin H.B."/>
            <person name="Matheny P.B."/>
            <person name="Slot J.C."/>
        </authorList>
    </citation>
    <scope>NUCLEOTIDE SEQUENCE [LARGE SCALE GENOMIC DNA]</scope>
    <source>
        <strain evidence="2 3">2631</strain>
    </source>
</reference>
<dbReference type="InParanoid" id="A0A409VNE1"/>
<protein>
    <submittedName>
        <fullName evidence="2">Uncharacterized protein</fullName>
    </submittedName>
</protein>
<evidence type="ECO:0000256" key="1">
    <source>
        <dbReference type="SAM" id="MobiDB-lite"/>
    </source>
</evidence>
<organism evidence="2 3">
    <name type="scientific">Psilocybe cyanescens</name>
    <dbReference type="NCBI Taxonomy" id="93625"/>
    <lineage>
        <taxon>Eukaryota</taxon>
        <taxon>Fungi</taxon>
        <taxon>Dikarya</taxon>
        <taxon>Basidiomycota</taxon>
        <taxon>Agaricomycotina</taxon>
        <taxon>Agaricomycetes</taxon>
        <taxon>Agaricomycetidae</taxon>
        <taxon>Agaricales</taxon>
        <taxon>Agaricineae</taxon>
        <taxon>Strophariaceae</taxon>
        <taxon>Psilocybe</taxon>
    </lineage>
</organism>
<name>A0A409VNE1_PSICY</name>
<dbReference type="EMBL" id="NHYD01003970">
    <property type="protein sequence ID" value="PPQ67736.1"/>
    <property type="molecule type" value="Genomic_DNA"/>
</dbReference>
<evidence type="ECO:0000313" key="3">
    <source>
        <dbReference type="Proteomes" id="UP000283269"/>
    </source>
</evidence>
<gene>
    <name evidence="2" type="ORF">CVT25_009342</name>
</gene>
<sequence length="92" mass="10511">MTYHMQKNKPFIFISVHSYDHPRIIITTYTEPNTKSRLPTLGEAQYRNIAIAGPERTLGLGGGRRLRSSSLSSQRLIRDSPPQTPHPLFHKQ</sequence>
<accession>A0A409VNE1</accession>
<comment type="caution">
    <text evidence="2">The sequence shown here is derived from an EMBL/GenBank/DDBJ whole genome shotgun (WGS) entry which is preliminary data.</text>
</comment>
<dbReference type="AlphaFoldDB" id="A0A409VNE1"/>
<proteinExistence type="predicted"/>
<keyword evidence="3" id="KW-1185">Reference proteome</keyword>
<dbReference type="Proteomes" id="UP000283269">
    <property type="component" value="Unassembled WGS sequence"/>
</dbReference>
<feature type="region of interest" description="Disordered" evidence="1">
    <location>
        <begin position="57"/>
        <end position="92"/>
    </location>
</feature>
<evidence type="ECO:0000313" key="2">
    <source>
        <dbReference type="EMBL" id="PPQ67736.1"/>
    </source>
</evidence>